<evidence type="ECO:0000313" key="1">
    <source>
        <dbReference type="EMBL" id="DAD74387.1"/>
    </source>
</evidence>
<reference evidence="1" key="1">
    <citation type="journal article" date="2021" name="Proc. Natl. Acad. Sci. U.S.A.">
        <title>A Catalog of Tens of Thousands of Viruses from Human Metagenomes Reveals Hidden Associations with Chronic Diseases.</title>
        <authorList>
            <person name="Tisza M.J."/>
            <person name="Buck C.B."/>
        </authorList>
    </citation>
    <scope>NUCLEOTIDE SEQUENCE</scope>
    <source>
        <strain evidence="1">Ct3pR10</strain>
    </source>
</reference>
<protein>
    <submittedName>
        <fullName evidence="1">Tail connector protein</fullName>
    </submittedName>
</protein>
<name>A0A8S5LX55_9CAUD</name>
<accession>A0A8S5LX55</accession>
<organism evidence="1">
    <name type="scientific">Siphoviridae sp. ct3pR10</name>
    <dbReference type="NCBI Taxonomy" id="2826284"/>
    <lineage>
        <taxon>Viruses</taxon>
        <taxon>Duplodnaviria</taxon>
        <taxon>Heunggongvirae</taxon>
        <taxon>Uroviricota</taxon>
        <taxon>Caudoviricetes</taxon>
    </lineage>
</organism>
<dbReference type="Pfam" id="PF05135">
    <property type="entry name" value="Phage_connect_1"/>
    <property type="match status" value="1"/>
</dbReference>
<proteinExistence type="predicted"/>
<dbReference type="EMBL" id="BK014759">
    <property type="protein sequence ID" value="DAD74387.1"/>
    <property type="molecule type" value="Genomic_DNA"/>
</dbReference>
<sequence length="103" mass="11328">MLDAEKIKLVKAMSGETDVDTVSAYLSLAGDKICRRAYPFDPAVTEVPERYQFLQIEIAVYLLNKRGGEGETSHSENGISRTYESGDVPASMMRQVVPMAGIL</sequence>
<dbReference type="InterPro" id="IPR021146">
    <property type="entry name" value="Phage_gp6-like_head-tail"/>
</dbReference>